<dbReference type="Proteomes" id="UP001497623">
    <property type="component" value="Unassembled WGS sequence"/>
</dbReference>
<accession>A0AAV2QYD0</accession>
<evidence type="ECO:0000313" key="1">
    <source>
        <dbReference type="EMBL" id="CAL4102713.1"/>
    </source>
</evidence>
<organism evidence="1 2">
    <name type="scientific">Meganyctiphanes norvegica</name>
    <name type="common">Northern krill</name>
    <name type="synonym">Thysanopoda norvegica</name>
    <dbReference type="NCBI Taxonomy" id="48144"/>
    <lineage>
        <taxon>Eukaryota</taxon>
        <taxon>Metazoa</taxon>
        <taxon>Ecdysozoa</taxon>
        <taxon>Arthropoda</taxon>
        <taxon>Crustacea</taxon>
        <taxon>Multicrustacea</taxon>
        <taxon>Malacostraca</taxon>
        <taxon>Eumalacostraca</taxon>
        <taxon>Eucarida</taxon>
        <taxon>Euphausiacea</taxon>
        <taxon>Euphausiidae</taxon>
        <taxon>Meganyctiphanes</taxon>
    </lineage>
</organism>
<comment type="caution">
    <text evidence="1">The sequence shown here is derived from an EMBL/GenBank/DDBJ whole genome shotgun (WGS) entry which is preliminary data.</text>
</comment>
<dbReference type="EMBL" id="CAXKWB010011915">
    <property type="protein sequence ID" value="CAL4102713.1"/>
    <property type="molecule type" value="Genomic_DNA"/>
</dbReference>
<reference evidence="1 2" key="1">
    <citation type="submission" date="2024-05" db="EMBL/GenBank/DDBJ databases">
        <authorList>
            <person name="Wallberg A."/>
        </authorList>
    </citation>
    <scope>NUCLEOTIDE SEQUENCE [LARGE SCALE GENOMIC DNA]</scope>
</reference>
<keyword evidence="2" id="KW-1185">Reference proteome</keyword>
<dbReference type="AlphaFoldDB" id="A0AAV2QYD0"/>
<name>A0AAV2QYD0_MEGNR</name>
<evidence type="ECO:0000313" key="2">
    <source>
        <dbReference type="Proteomes" id="UP001497623"/>
    </source>
</evidence>
<sequence length="145" mass="16086">MGNKIGTHPAGVAYKVDVATKTCAVCNVVCDGLRYRSDLFKGSEQHCWIYYSIGRPEITTSASMSLDILAGKLGGENQFCSISRKEGQPLVKFFVKEGTYKFQCTRCFQCEYPDIFRSVCLTLSGKASIINSEFNFNKANYGNVC</sequence>
<protein>
    <submittedName>
        <fullName evidence="1">Uncharacterized protein</fullName>
    </submittedName>
</protein>
<gene>
    <name evidence="1" type="ORF">MNOR_LOCUS17373</name>
</gene>
<proteinExistence type="predicted"/>